<dbReference type="OrthoDB" id="9784036at2"/>
<evidence type="ECO:0000256" key="2">
    <source>
        <dbReference type="ARBA" id="ARBA00022801"/>
    </source>
</evidence>
<gene>
    <name evidence="4" type="ORF">FSB75_07385</name>
</gene>
<dbReference type="AlphaFoldDB" id="A0A5B8UHU3"/>
<protein>
    <submittedName>
        <fullName evidence="4">Alpha/beta hydrolase</fullName>
    </submittedName>
</protein>
<evidence type="ECO:0000313" key="4">
    <source>
        <dbReference type="EMBL" id="QEC55719.1"/>
    </source>
</evidence>
<name>A0A5B8UHU3_9BACT</name>
<evidence type="ECO:0000256" key="3">
    <source>
        <dbReference type="SAM" id="SignalP"/>
    </source>
</evidence>
<organism evidence="4 5">
    <name type="scientific">Flavisolibacter ginsenosidimutans</name>
    <dbReference type="NCBI Taxonomy" id="661481"/>
    <lineage>
        <taxon>Bacteria</taxon>
        <taxon>Pseudomonadati</taxon>
        <taxon>Bacteroidota</taxon>
        <taxon>Chitinophagia</taxon>
        <taxon>Chitinophagales</taxon>
        <taxon>Chitinophagaceae</taxon>
        <taxon>Flavisolibacter</taxon>
    </lineage>
</organism>
<dbReference type="PANTHER" id="PTHR40841:SF2">
    <property type="entry name" value="SIDEROPHORE-DEGRADING ESTERASE (EUROFUNG)"/>
    <property type="match status" value="1"/>
</dbReference>
<dbReference type="Pfam" id="PF00756">
    <property type="entry name" value="Esterase"/>
    <property type="match status" value="1"/>
</dbReference>
<sequence length="291" mass="32709">MKQVLFLSLSTLLSLLSSGQVKTNTNQSKPLVTGEVDEIQSSILSEKRTLNIYLPDSYKANDTATYPVVYLLDGGTDEDFLHIAGLYQFNSFPWINRVPPSIIIGIVNTDRKRDMTYPTKDTAAKRRYPSSGHSDKFINFIERELQPYVRKKFRINSSATIIGESLGGLLVTEILLKKPALFNNYIIVSPSLWWDNGSLLNQSADKLRTLLLQKTTVYIGVGKEGLTPGDKPRVMEVDANLLADKIRSVKNKNLTVYFDYLPEENHATIMHQAVFNAIRLMQPQPAPGTEN</sequence>
<dbReference type="SUPFAM" id="SSF53474">
    <property type="entry name" value="alpha/beta-Hydrolases"/>
    <property type="match status" value="1"/>
</dbReference>
<comment type="similarity">
    <text evidence="1">Belongs to the esterase D family.</text>
</comment>
<dbReference type="KEGG" id="fgg:FSB75_07385"/>
<keyword evidence="3" id="KW-0732">Signal</keyword>
<dbReference type="InterPro" id="IPR052558">
    <property type="entry name" value="Siderophore_Hydrolase_D"/>
</dbReference>
<reference evidence="4 5" key="1">
    <citation type="journal article" date="2015" name="Int. J. Syst. Evol. Microbiol.">
        <title>Flavisolibacter ginsenosidimutans sp. nov., with ginsenoside-converting activity isolated from soil used for cultivating ginseng.</title>
        <authorList>
            <person name="Zhao Y."/>
            <person name="Liu Q."/>
            <person name="Kang M.S."/>
            <person name="Jin F."/>
            <person name="Yu H."/>
            <person name="Im W.T."/>
        </authorList>
    </citation>
    <scope>NUCLEOTIDE SEQUENCE [LARGE SCALE GENOMIC DNA]</scope>
    <source>
        <strain evidence="4 5">Gsoil 636</strain>
    </source>
</reference>
<keyword evidence="2 4" id="KW-0378">Hydrolase</keyword>
<dbReference type="GO" id="GO:0016788">
    <property type="term" value="F:hydrolase activity, acting on ester bonds"/>
    <property type="evidence" value="ECO:0007669"/>
    <property type="project" value="TreeGrafter"/>
</dbReference>
<keyword evidence="5" id="KW-1185">Reference proteome</keyword>
<proteinExistence type="inferred from homology"/>
<evidence type="ECO:0000256" key="1">
    <source>
        <dbReference type="ARBA" id="ARBA00005622"/>
    </source>
</evidence>
<feature type="chain" id="PRO_5022715995" evidence="3">
    <location>
        <begin position="24"/>
        <end position="291"/>
    </location>
</feature>
<dbReference type="PANTHER" id="PTHR40841">
    <property type="entry name" value="SIDEROPHORE TRIACETYLFUSARININE C ESTERASE"/>
    <property type="match status" value="1"/>
</dbReference>
<dbReference type="InterPro" id="IPR000801">
    <property type="entry name" value="Esterase-like"/>
</dbReference>
<feature type="signal peptide" evidence="3">
    <location>
        <begin position="1"/>
        <end position="23"/>
    </location>
</feature>
<dbReference type="Proteomes" id="UP000321204">
    <property type="component" value="Chromosome"/>
</dbReference>
<dbReference type="InterPro" id="IPR029058">
    <property type="entry name" value="AB_hydrolase_fold"/>
</dbReference>
<dbReference type="RefSeq" id="WP_146784951.1">
    <property type="nucleotide sequence ID" value="NZ_BAABIO010000001.1"/>
</dbReference>
<dbReference type="EMBL" id="CP042433">
    <property type="protein sequence ID" value="QEC55719.1"/>
    <property type="molecule type" value="Genomic_DNA"/>
</dbReference>
<accession>A0A5B8UHU3</accession>
<evidence type="ECO:0000313" key="5">
    <source>
        <dbReference type="Proteomes" id="UP000321204"/>
    </source>
</evidence>
<dbReference type="Gene3D" id="3.40.50.1820">
    <property type="entry name" value="alpha/beta hydrolase"/>
    <property type="match status" value="1"/>
</dbReference>